<organism evidence="2 3">
    <name type="scientific">Prescottella agglutinans</name>
    <dbReference type="NCBI Taxonomy" id="1644129"/>
    <lineage>
        <taxon>Bacteria</taxon>
        <taxon>Bacillati</taxon>
        <taxon>Actinomycetota</taxon>
        <taxon>Actinomycetes</taxon>
        <taxon>Mycobacteriales</taxon>
        <taxon>Nocardiaceae</taxon>
        <taxon>Prescottella</taxon>
    </lineage>
</organism>
<keyword evidence="1" id="KW-0732">Signal</keyword>
<dbReference type="PROSITE" id="PS01137">
    <property type="entry name" value="TATD_1"/>
    <property type="match status" value="1"/>
</dbReference>
<accession>A0A438BK11</accession>
<dbReference type="InterPro" id="IPR018228">
    <property type="entry name" value="DNase_TatD-rel_CS"/>
</dbReference>
<feature type="chain" id="PRO_5038817504" evidence="1">
    <location>
        <begin position="34"/>
        <end position="690"/>
    </location>
</feature>
<sequence>MTRASRSVRRRAMALLGATLTLAVAATASAVSAPLSPDPTDPGPPTDPVYGLAGGCYTLASEATPGFVVRDGDGFRTGADAASATRFRMQAAQLGRFLLYGNDSTLVAGESASVTASPQATPATDWMLTYTDGVYTATGTVTGKQLSVNRSDGRLAVTDPGTDPEAGRFRLAAADGCADFPEVEVNATGTPVGASPSGEVRGFIDAHVHMNANEFIGGDIRCGEPYSPLGVTVALQDCADHQPNGTTALLENVLSHGNPFETHDTTMWPSFADVPSYDSMTHEQTYYRWVERAWRGGLRIFTNLLVSNRVLCELYPLRSNPCDETETIRIEARQAHEIQDYVDAQYGGPGRGWFRIVSSPEDARRVAASGKLAVTLGVEISEPFGCGVQGGVPQCTEQDIDAGLDELYAMGVRQVILTHKFDNALGGVRFDEGLTGTAVNIGNFLGTGEFWKVEPCTGVAADNPIGNVDGDTAELTKSLPPGVTLPVYPPGDVCNARGLTPLGEHAVRGVMQRGMILDVDHMGVKTADAALKILEDANYSGVVSSHSWTDTSNYERIYKLGGFVASYAGPPETLLDEWRDARENRDEKFYFGYGYGADTNGFGSQPAPPKEGQPLVEYPFTTFDGGTEIDRQRSGTRVFDFNADGLAQYGMTPDWIESLRKSAGDDGKQFMDDMSRGAEAYLQMWERVAK</sequence>
<protein>
    <submittedName>
        <fullName evidence="2">Peptidase</fullName>
    </submittedName>
</protein>
<dbReference type="InterPro" id="IPR032466">
    <property type="entry name" value="Metal_Hydrolase"/>
</dbReference>
<dbReference type="EMBL" id="RKLP01000001">
    <property type="protein sequence ID" value="RVW11293.1"/>
    <property type="molecule type" value="Genomic_DNA"/>
</dbReference>
<gene>
    <name evidence="2" type="ORF">EGT67_02355</name>
</gene>
<evidence type="ECO:0000313" key="2">
    <source>
        <dbReference type="EMBL" id="RVW11293.1"/>
    </source>
</evidence>
<dbReference type="AlphaFoldDB" id="A0A438BK11"/>
<dbReference type="RefSeq" id="WP_127914409.1">
    <property type="nucleotide sequence ID" value="NZ_RKLP01000001.1"/>
</dbReference>
<dbReference type="SUPFAM" id="SSF51556">
    <property type="entry name" value="Metallo-dependent hydrolases"/>
    <property type="match status" value="1"/>
</dbReference>
<reference evidence="2 3" key="1">
    <citation type="submission" date="2018-11" db="EMBL/GenBank/DDBJ databases">
        <title>Rhodococcus spongicola sp. nov. and Rhodococcus xishaensis sp. nov. from marine sponges.</title>
        <authorList>
            <person name="Li L."/>
            <person name="Lin H.W."/>
        </authorList>
    </citation>
    <scope>NUCLEOTIDE SEQUENCE [LARGE SCALE GENOMIC DNA]</scope>
    <source>
        <strain evidence="2 3">CCTCC AB2014297</strain>
    </source>
</reference>
<keyword evidence="3" id="KW-1185">Reference proteome</keyword>
<evidence type="ECO:0000313" key="3">
    <source>
        <dbReference type="Proteomes" id="UP000286208"/>
    </source>
</evidence>
<comment type="caution">
    <text evidence="2">The sequence shown here is derived from an EMBL/GenBank/DDBJ whole genome shotgun (WGS) entry which is preliminary data.</text>
</comment>
<feature type="signal peptide" evidence="1">
    <location>
        <begin position="1"/>
        <end position="33"/>
    </location>
</feature>
<dbReference type="Proteomes" id="UP000286208">
    <property type="component" value="Unassembled WGS sequence"/>
</dbReference>
<evidence type="ECO:0000256" key="1">
    <source>
        <dbReference type="SAM" id="SignalP"/>
    </source>
</evidence>
<proteinExistence type="predicted"/>
<dbReference type="OrthoDB" id="6071905at2"/>
<name>A0A438BK11_9NOCA</name>
<dbReference type="Gene3D" id="3.20.20.140">
    <property type="entry name" value="Metal-dependent hydrolases"/>
    <property type="match status" value="1"/>
</dbReference>